<dbReference type="PANTHER" id="PTHR12815:SF47">
    <property type="entry name" value="TRANSLOCATION AND ASSEMBLY MODULE SUBUNIT TAMA"/>
    <property type="match status" value="1"/>
</dbReference>
<dbReference type="AlphaFoldDB" id="A0A1H3XAK5"/>
<evidence type="ECO:0000259" key="7">
    <source>
        <dbReference type="Pfam" id="PF07244"/>
    </source>
</evidence>
<evidence type="ECO:0000256" key="4">
    <source>
        <dbReference type="ARBA" id="ARBA00023136"/>
    </source>
</evidence>
<evidence type="ECO:0000256" key="2">
    <source>
        <dbReference type="ARBA" id="ARBA00022692"/>
    </source>
</evidence>
<dbReference type="InterPro" id="IPR039910">
    <property type="entry name" value="D15-like"/>
</dbReference>
<keyword evidence="3" id="KW-0732">Signal</keyword>
<dbReference type="STRING" id="908615.SAMN05421540_102286"/>
<evidence type="ECO:0000259" key="6">
    <source>
        <dbReference type="Pfam" id="PF01103"/>
    </source>
</evidence>
<protein>
    <submittedName>
        <fullName evidence="8">Outer membrane protein assembly factor BamA</fullName>
    </submittedName>
</protein>
<dbReference type="Pfam" id="PF07244">
    <property type="entry name" value="POTRA"/>
    <property type="match status" value="2"/>
</dbReference>
<dbReference type="EMBL" id="FNQF01000002">
    <property type="protein sequence ID" value="SDZ95714.1"/>
    <property type="molecule type" value="Genomic_DNA"/>
</dbReference>
<evidence type="ECO:0000313" key="8">
    <source>
        <dbReference type="EMBL" id="SDZ95714.1"/>
    </source>
</evidence>
<comment type="subcellular location">
    <subcellularLocation>
        <location evidence="1">Membrane</location>
    </subcellularLocation>
</comment>
<sequence length="849" mass="98038">MKTITKISFLFILILFSGCNSIKHLENDEFLITESKIKVDSTDKPNSKLQKYTSTAPNSKIFGIPLKLHIYNLAKQNPENSFDQWRYQKKNREKKLQKWLSLKQVKKLKSSYIAINEGIKKSGEAPKILQKDLIEESTTRLENWYWNQGYFNAEAAYDVKRDTAKQKAKITYHVKTKEVYKLDSIYNRISSKSVDSVYIKILKKNSYLKKGDAFKTENFEKERNRITDYLRNRGFYHFEESYISFYADTINTDHKVNSEMIISNPEERKRDSTIIIDFKPHRITEVNVFTDIDSDVNVNYASDSIQFENYNIYSFGKMKFKPSVIADLIFIKKDSLYKDNDNKQTYNRISNTRIFKYPSIQYIDDPEDSTGLIANVFLTPKERYSLNLQADVTQSNIQEFGIGFNSSVLARNLFRNAETLELSGRGNFGSSKDASSSDQFFDIFEFGTDLRLSFPKVIFPIKLERIITNSISPFTSFSIGYSSQKNIGLDRTNFNLTYNINWKPIRTITHNVDVASIQLVNNLNVQNYFNVFSNSFDQLNNIAVENINQLDNSFFTNLDTDSPQLTIPNGTDGFISQVNNNQINLDSQELTETRAIIERKERLTENNLIVASNYTYNFSTRKNIYDNEFSQFRARIELSGNLLSLLAKPLSFKRNKRGNYNVFDVQFSQYIKPELTFIKHWDLGNKNIIATRAYTGIAIPLGNSESIPFSKSFFGGGPNDNRGWRPYDLGPGKTNGINEFNDANFKLSFNAEYRFNLFGGLNSALFVDVGNIWNVLDNVSNSEARFDGLKDLQDLSVSSGFGLRYDLEFFVIRIDLGFKTYNPGSDGQKWFRKYNFGNAVYNFGINYPF</sequence>
<proteinExistence type="predicted"/>
<reference evidence="8 9" key="1">
    <citation type="submission" date="2016-10" db="EMBL/GenBank/DDBJ databases">
        <authorList>
            <person name="de Groot N.N."/>
        </authorList>
    </citation>
    <scope>NUCLEOTIDE SEQUENCE [LARGE SCALE GENOMIC DNA]</scope>
    <source>
        <strain evidence="8 9">DSM 23581</strain>
    </source>
</reference>
<dbReference type="Proteomes" id="UP000198820">
    <property type="component" value="Unassembled WGS sequence"/>
</dbReference>
<feature type="domain" description="POTRA" evidence="7">
    <location>
        <begin position="201"/>
        <end position="239"/>
    </location>
</feature>
<feature type="domain" description="POTRA" evidence="7">
    <location>
        <begin position="115"/>
        <end position="175"/>
    </location>
</feature>
<keyword evidence="4" id="KW-0472">Membrane</keyword>
<keyword evidence="2" id="KW-0812">Transmembrane</keyword>
<keyword evidence="5" id="KW-0998">Cell outer membrane</keyword>
<gene>
    <name evidence="8" type="ORF">SAMN05421540_102286</name>
</gene>
<dbReference type="RefSeq" id="WP_093239568.1">
    <property type="nucleotide sequence ID" value="NZ_FNQF01000002.1"/>
</dbReference>
<dbReference type="Gene3D" id="3.10.20.310">
    <property type="entry name" value="membrane protein fhac"/>
    <property type="match status" value="1"/>
</dbReference>
<dbReference type="PANTHER" id="PTHR12815">
    <property type="entry name" value="SORTING AND ASSEMBLY MACHINERY SAMM50 PROTEIN FAMILY MEMBER"/>
    <property type="match status" value="1"/>
</dbReference>
<dbReference type="PROSITE" id="PS51257">
    <property type="entry name" value="PROKAR_LIPOPROTEIN"/>
    <property type="match status" value="1"/>
</dbReference>
<evidence type="ECO:0000256" key="1">
    <source>
        <dbReference type="ARBA" id="ARBA00004370"/>
    </source>
</evidence>
<accession>A0A1H3XAK5</accession>
<name>A0A1H3XAK5_9FLAO</name>
<dbReference type="InterPro" id="IPR010827">
    <property type="entry name" value="BamA/TamA_POTRA"/>
</dbReference>
<dbReference type="Gene3D" id="2.40.160.50">
    <property type="entry name" value="membrane protein fhac: a member of the omp85/tpsb transporter family"/>
    <property type="match status" value="1"/>
</dbReference>
<evidence type="ECO:0000313" key="9">
    <source>
        <dbReference type="Proteomes" id="UP000198820"/>
    </source>
</evidence>
<evidence type="ECO:0000256" key="3">
    <source>
        <dbReference type="ARBA" id="ARBA00022729"/>
    </source>
</evidence>
<keyword evidence="9" id="KW-1185">Reference proteome</keyword>
<dbReference type="GO" id="GO:0019867">
    <property type="term" value="C:outer membrane"/>
    <property type="evidence" value="ECO:0007669"/>
    <property type="project" value="InterPro"/>
</dbReference>
<organism evidence="8 9">
    <name type="scientific">Psychroflexus halocasei</name>
    <dbReference type="NCBI Taxonomy" id="908615"/>
    <lineage>
        <taxon>Bacteria</taxon>
        <taxon>Pseudomonadati</taxon>
        <taxon>Bacteroidota</taxon>
        <taxon>Flavobacteriia</taxon>
        <taxon>Flavobacteriales</taxon>
        <taxon>Flavobacteriaceae</taxon>
        <taxon>Psychroflexus</taxon>
    </lineage>
</organism>
<feature type="domain" description="Bacterial surface antigen (D15)" evidence="6">
    <location>
        <begin position="482"/>
        <end position="831"/>
    </location>
</feature>
<dbReference type="Pfam" id="PF01103">
    <property type="entry name" value="Omp85"/>
    <property type="match status" value="1"/>
</dbReference>
<evidence type="ECO:0000256" key="5">
    <source>
        <dbReference type="ARBA" id="ARBA00023237"/>
    </source>
</evidence>
<dbReference type="InterPro" id="IPR000184">
    <property type="entry name" value="Bac_surfAg_D15"/>
</dbReference>